<dbReference type="InterPro" id="IPR012938">
    <property type="entry name" value="Glc/Sorbosone_DH"/>
</dbReference>
<dbReference type="InterPro" id="IPR011041">
    <property type="entry name" value="Quinoprot_gluc/sorb_DH_b-prop"/>
</dbReference>
<feature type="domain" description="Glucose/Sorbosone dehydrogenase" evidence="2">
    <location>
        <begin position="1"/>
        <end position="150"/>
    </location>
</feature>
<sequence>MLRIDRDGNAAEGNEPPEGFDPRIYTYGHRNVQGITFHPDTGQPIVTEHGPWHSDEVNALVNGGNSGWDPRPNMAGRGDCPDDYCGYEPNQGEGMDPKERAAYMPVTDTETYPDAMQPAWGNDGLSQGISSAEFLTGEQWGEWDGRLLVGFWGLALAEHPSGNASTSWILRRMAFRSMTLPKCHHPWGCTFPLDSARAGWRPVYSR</sequence>
<evidence type="ECO:0000256" key="1">
    <source>
        <dbReference type="SAM" id="MobiDB-lite"/>
    </source>
</evidence>
<evidence type="ECO:0000313" key="3">
    <source>
        <dbReference type="EMBL" id="BBI60909.1"/>
    </source>
</evidence>
<dbReference type="Proteomes" id="UP000320231">
    <property type="component" value="Chromosome"/>
</dbReference>
<dbReference type="AlphaFoldDB" id="A0A455U7V2"/>
<evidence type="ECO:0000259" key="2">
    <source>
        <dbReference type="Pfam" id="PF07995"/>
    </source>
</evidence>
<gene>
    <name evidence="3" type="ORF">HSBAA_22150</name>
</gene>
<dbReference type="InterPro" id="IPR011042">
    <property type="entry name" value="6-blade_b-propeller_TolB-like"/>
</dbReference>
<dbReference type="SUPFAM" id="SSF50952">
    <property type="entry name" value="Soluble quinoprotein glucose dehydrogenase"/>
    <property type="match status" value="1"/>
</dbReference>
<evidence type="ECO:0000313" key="4">
    <source>
        <dbReference type="Proteomes" id="UP000320231"/>
    </source>
</evidence>
<organism evidence="3 4">
    <name type="scientific">Vreelandella sulfidaeris</name>
    <dbReference type="NCBI Taxonomy" id="115553"/>
    <lineage>
        <taxon>Bacteria</taxon>
        <taxon>Pseudomonadati</taxon>
        <taxon>Pseudomonadota</taxon>
        <taxon>Gammaproteobacteria</taxon>
        <taxon>Oceanospirillales</taxon>
        <taxon>Halomonadaceae</taxon>
        <taxon>Vreelandella</taxon>
    </lineage>
</organism>
<dbReference type="Pfam" id="PF07995">
    <property type="entry name" value="GSDH"/>
    <property type="match status" value="1"/>
</dbReference>
<accession>A0A455U7V2</accession>
<dbReference type="Gene3D" id="2.120.10.30">
    <property type="entry name" value="TolB, C-terminal domain"/>
    <property type="match status" value="1"/>
</dbReference>
<dbReference type="KEGG" id="hsr:HSBAA_22150"/>
<dbReference type="EMBL" id="AP019514">
    <property type="protein sequence ID" value="BBI60909.1"/>
    <property type="molecule type" value="Genomic_DNA"/>
</dbReference>
<reference evidence="3 4" key="1">
    <citation type="journal article" date="2019" name="Microbiol. Resour. Announc.">
        <title>Complete Genome Sequence of Halomonas sulfidaeris Strain Esulfide1 Isolated from a Metal Sulfide Rock at a Depth of 2,200 Meters, Obtained Using Nanopore Sequencing.</title>
        <authorList>
            <person name="Saito M."/>
            <person name="Nishigata A."/>
            <person name="Galipon J."/>
            <person name="Arakawa K."/>
        </authorList>
    </citation>
    <scope>NUCLEOTIDE SEQUENCE [LARGE SCALE GENOMIC DNA]</scope>
    <source>
        <strain evidence="3 4">ATCC BAA-803</strain>
    </source>
</reference>
<proteinExistence type="predicted"/>
<name>A0A455U7V2_9GAMM</name>
<protein>
    <recommendedName>
        <fullName evidence="2">Glucose/Sorbosone dehydrogenase domain-containing protein</fullName>
    </recommendedName>
</protein>
<feature type="region of interest" description="Disordered" evidence="1">
    <location>
        <begin position="1"/>
        <end position="23"/>
    </location>
</feature>